<evidence type="ECO:0000256" key="3">
    <source>
        <dbReference type="ARBA" id="ARBA00023163"/>
    </source>
</evidence>
<evidence type="ECO:0000259" key="4">
    <source>
        <dbReference type="PROSITE" id="PS50995"/>
    </source>
</evidence>
<keyword evidence="2" id="KW-0238">DNA-binding</keyword>
<dbReference type="InterPro" id="IPR000835">
    <property type="entry name" value="HTH_MarR-typ"/>
</dbReference>
<reference evidence="5 6" key="1">
    <citation type="submission" date="2012-05" db="EMBL/GenBank/DDBJ databases">
        <title>Genome sequence of Nitritalea halalkaliphila LW7.</title>
        <authorList>
            <person name="Jangir P.K."/>
            <person name="Singh A."/>
            <person name="Shivaji S."/>
            <person name="Sharma R."/>
        </authorList>
    </citation>
    <scope>NUCLEOTIDE SEQUENCE [LARGE SCALE GENOMIC DNA]</scope>
    <source>
        <strain evidence="5 6">LW7</strain>
    </source>
</reference>
<dbReference type="InterPro" id="IPR036390">
    <property type="entry name" value="WH_DNA-bd_sf"/>
</dbReference>
<evidence type="ECO:0000313" key="5">
    <source>
        <dbReference type="EMBL" id="EIM77076.1"/>
    </source>
</evidence>
<dbReference type="PRINTS" id="PR00598">
    <property type="entry name" value="HTHMARR"/>
</dbReference>
<dbReference type="Pfam" id="PF01047">
    <property type="entry name" value="MarR"/>
    <property type="match status" value="1"/>
</dbReference>
<sequence>MQHFFSLIVCMHNFFFLKLVCINKVPMKREETVDHHIKSSWHAISRMYNQQAAKEGFTTSIGFVLININSKEGTPATKIAPLMGLESRSLTRMLKGMEEKGLIYRKQDPTDKRSVRIFLTEEGIKKKKVSVQVIKAFNLHVRERVSEEELTIFFRVFEKIQSVIEDIVIENVNPNKYKSALYDS</sequence>
<protein>
    <submittedName>
        <fullName evidence="5">Transcriptional regulator, marr family protein</fullName>
    </submittedName>
</protein>
<dbReference type="PROSITE" id="PS01117">
    <property type="entry name" value="HTH_MARR_1"/>
    <property type="match status" value="1"/>
</dbReference>
<dbReference type="InterPro" id="IPR036388">
    <property type="entry name" value="WH-like_DNA-bd_sf"/>
</dbReference>
<organism evidence="5 6">
    <name type="scientific">Nitritalea halalkaliphila LW7</name>
    <dbReference type="NCBI Taxonomy" id="1189621"/>
    <lineage>
        <taxon>Bacteria</taxon>
        <taxon>Pseudomonadati</taxon>
        <taxon>Bacteroidota</taxon>
        <taxon>Cytophagia</taxon>
        <taxon>Cytophagales</taxon>
        <taxon>Cyclobacteriaceae</taxon>
        <taxon>Nitritalea</taxon>
    </lineage>
</organism>
<dbReference type="GO" id="GO:0003700">
    <property type="term" value="F:DNA-binding transcription factor activity"/>
    <property type="evidence" value="ECO:0007669"/>
    <property type="project" value="InterPro"/>
</dbReference>
<dbReference type="Gene3D" id="1.10.10.10">
    <property type="entry name" value="Winged helix-like DNA-binding domain superfamily/Winged helix DNA-binding domain"/>
    <property type="match status" value="1"/>
</dbReference>
<evidence type="ECO:0000256" key="1">
    <source>
        <dbReference type="ARBA" id="ARBA00023015"/>
    </source>
</evidence>
<comment type="caution">
    <text evidence="5">The sequence shown here is derived from an EMBL/GenBank/DDBJ whole genome shotgun (WGS) entry which is preliminary data.</text>
</comment>
<dbReference type="PANTHER" id="PTHR42756:SF1">
    <property type="entry name" value="TRANSCRIPTIONAL REPRESSOR OF EMRAB OPERON"/>
    <property type="match status" value="1"/>
</dbReference>
<dbReference type="GO" id="GO:0003677">
    <property type="term" value="F:DNA binding"/>
    <property type="evidence" value="ECO:0007669"/>
    <property type="project" value="UniProtKB-KW"/>
</dbReference>
<dbReference type="SMART" id="SM00347">
    <property type="entry name" value="HTH_MARR"/>
    <property type="match status" value="1"/>
</dbReference>
<dbReference type="InterPro" id="IPR023187">
    <property type="entry name" value="Tscrpt_reg_MarR-type_CS"/>
</dbReference>
<keyword evidence="3" id="KW-0804">Transcription</keyword>
<accession>I5C5H4</accession>
<evidence type="ECO:0000256" key="2">
    <source>
        <dbReference type="ARBA" id="ARBA00023125"/>
    </source>
</evidence>
<feature type="domain" description="HTH marR-type" evidence="4">
    <location>
        <begin position="30"/>
        <end position="162"/>
    </location>
</feature>
<dbReference type="SUPFAM" id="SSF46785">
    <property type="entry name" value="Winged helix' DNA-binding domain"/>
    <property type="match status" value="1"/>
</dbReference>
<dbReference type="Proteomes" id="UP000005551">
    <property type="component" value="Unassembled WGS sequence"/>
</dbReference>
<dbReference type="EMBL" id="AJYA01000016">
    <property type="protein sequence ID" value="EIM77076.1"/>
    <property type="molecule type" value="Genomic_DNA"/>
</dbReference>
<dbReference type="AlphaFoldDB" id="I5C5H4"/>
<proteinExistence type="predicted"/>
<keyword evidence="1" id="KW-0805">Transcription regulation</keyword>
<keyword evidence="6" id="KW-1185">Reference proteome</keyword>
<dbReference type="PROSITE" id="PS50995">
    <property type="entry name" value="HTH_MARR_2"/>
    <property type="match status" value="1"/>
</dbReference>
<evidence type="ECO:0000313" key="6">
    <source>
        <dbReference type="Proteomes" id="UP000005551"/>
    </source>
</evidence>
<gene>
    <name evidence="5" type="ORF">A3SI_07149</name>
</gene>
<dbReference type="PANTHER" id="PTHR42756">
    <property type="entry name" value="TRANSCRIPTIONAL REGULATOR, MARR"/>
    <property type="match status" value="1"/>
</dbReference>
<dbReference type="PATRIC" id="fig|1189621.3.peg.1491"/>
<dbReference type="STRING" id="1189621.A3SI_07149"/>
<name>I5C5H4_9BACT</name>